<dbReference type="RefSeq" id="WP_093344048.1">
    <property type="nucleotide sequence ID" value="NZ_FOUY01000016.1"/>
</dbReference>
<dbReference type="AlphaFoldDB" id="A0A1I4ZTC5"/>
<dbReference type="Proteomes" id="UP000199614">
    <property type="component" value="Unassembled WGS sequence"/>
</dbReference>
<dbReference type="Pfam" id="PF14542">
    <property type="entry name" value="Acetyltransf_CG"/>
    <property type="match status" value="1"/>
</dbReference>
<dbReference type="InterPro" id="IPR031165">
    <property type="entry name" value="GNAT_YJDJ"/>
</dbReference>
<evidence type="ECO:0000313" key="2">
    <source>
        <dbReference type="EMBL" id="SFN53545.1"/>
    </source>
</evidence>
<dbReference type="OrthoDB" id="5405911at2"/>
<dbReference type="EMBL" id="FOUY01000016">
    <property type="protein sequence ID" value="SFN53545.1"/>
    <property type="molecule type" value="Genomic_DNA"/>
</dbReference>
<evidence type="ECO:0000259" key="1">
    <source>
        <dbReference type="PROSITE" id="PS51729"/>
    </source>
</evidence>
<dbReference type="PANTHER" id="PTHR31435:SF10">
    <property type="entry name" value="BSR4717 PROTEIN"/>
    <property type="match status" value="1"/>
</dbReference>
<dbReference type="SUPFAM" id="SSF55729">
    <property type="entry name" value="Acyl-CoA N-acyltransferases (Nat)"/>
    <property type="match status" value="1"/>
</dbReference>
<proteinExistence type="predicted"/>
<dbReference type="Gene3D" id="3.40.630.30">
    <property type="match status" value="1"/>
</dbReference>
<reference evidence="2 3" key="1">
    <citation type="submission" date="2016-10" db="EMBL/GenBank/DDBJ databases">
        <authorList>
            <person name="de Groot N.N."/>
        </authorList>
    </citation>
    <scope>NUCLEOTIDE SEQUENCE [LARGE SCALE GENOMIC DNA]</scope>
    <source>
        <strain evidence="2 3">CGMCC 4.1877</strain>
    </source>
</reference>
<sequence length="111" mass="12036">MSDNEEPVVTHEPGRSRFEIALGGPRVGLAAYVDDGDRRIFHHTEIDDAYGGRGLASTLVRGALTATRDAGLRIVPVCPYVRRWVGSHDDVADAVDRVTPDAIATVEQALR</sequence>
<dbReference type="InterPro" id="IPR016181">
    <property type="entry name" value="Acyl_CoA_acyltransferase"/>
</dbReference>
<accession>A0A1I4ZTC5</accession>
<dbReference type="PROSITE" id="PS51729">
    <property type="entry name" value="GNAT_YJDJ"/>
    <property type="match status" value="1"/>
</dbReference>
<dbReference type="STRING" id="260086.SAMN05216207_10168"/>
<dbReference type="PANTHER" id="PTHR31435">
    <property type="entry name" value="PROTEIN NATD1"/>
    <property type="match status" value="1"/>
</dbReference>
<evidence type="ECO:0000313" key="3">
    <source>
        <dbReference type="Proteomes" id="UP000199614"/>
    </source>
</evidence>
<organism evidence="2 3">
    <name type="scientific">Pseudonocardia ammonioxydans</name>
    <dbReference type="NCBI Taxonomy" id="260086"/>
    <lineage>
        <taxon>Bacteria</taxon>
        <taxon>Bacillati</taxon>
        <taxon>Actinomycetota</taxon>
        <taxon>Actinomycetes</taxon>
        <taxon>Pseudonocardiales</taxon>
        <taxon>Pseudonocardiaceae</taxon>
        <taxon>Pseudonocardia</taxon>
    </lineage>
</organism>
<dbReference type="InterPro" id="IPR045057">
    <property type="entry name" value="Gcn5-rel_NAT"/>
</dbReference>
<feature type="domain" description="N-acetyltransferase" evidence="1">
    <location>
        <begin position="10"/>
        <end position="96"/>
    </location>
</feature>
<protein>
    <recommendedName>
        <fullName evidence="1">N-acetyltransferase domain-containing protein</fullName>
    </recommendedName>
</protein>
<gene>
    <name evidence="2" type="ORF">SAMN05216207_10168</name>
</gene>
<name>A0A1I4ZTC5_PSUAM</name>
<keyword evidence="3" id="KW-1185">Reference proteome</keyword>